<keyword evidence="3" id="KW-1185">Reference proteome</keyword>
<accession>A0ABT1E3T9</accession>
<dbReference type="Pfam" id="PF01037">
    <property type="entry name" value="AsnC_trans_reg"/>
    <property type="match status" value="1"/>
</dbReference>
<gene>
    <name evidence="2" type="ORF">M1L60_40045</name>
</gene>
<dbReference type="Proteomes" id="UP001523369">
    <property type="component" value="Unassembled WGS sequence"/>
</dbReference>
<dbReference type="SUPFAM" id="SSF54909">
    <property type="entry name" value="Dimeric alpha+beta barrel"/>
    <property type="match status" value="1"/>
</dbReference>
<evidence type="ECO:0000313" key="2">
    <source>
        <dbReference type="EMBL" id="MCO8276790.1"/>
    </source>
</evidence>
<name>A0ABT1E3T9_9ACTN</name>
<reference evidence="2 3" key="1">
    <citation type="submission" date="2022-06" db="EMBL/GenBank/DDBJ databases">
        <title>New Species of the Genus Actinoplanes, ActinopZanes ferrugineus.</title>
        <authorList>
            <person name="Ding P."/>
        </authorList>
    </citation>
    <scope>NUCLEOTIDE SEQUENCE [LARGE SCALE GENOMIC DNA]</scope>
    <source>
        <strain evidence="2 3">TRM88003</strain>
    </source>
</reference>
<sequence>MIAGYRAELDRARLGLDLTIFVELRVEAHSQETSQLVGSALNAIPAVLACYVVSGSADFLVEAAASSLAQYERILLDQILAIPSVVDARSTFAIRTVKSRGPLPLGHLA</sequence>
<evidence type="ECO:0000313" key="3">
    <source>
        <dbReference type="Proteomes" id="UP001523369"/>
    </source>
</evidence>
<dbReference type="Gene3D" id="3.30.70.920">
    <property type="match status" value="1"/>
</dbReference>
<dbReference type="EMBL" id="JAMYJR010000051">
    <property type="protein sequence ID" value="MCO8276790.1"/>
    <property type="molecule type" value="Genomic_DNA"/>
</dbReference>
<proteinExistence type="predicted"/>
<dbReference type="PANTHER" id="PTHR30154">
    <property type="entry name" value="LEUCINE-RESPONSIVE REGULATORY PROTEIN"/>
    <property type="match status" value="1"/>
</dbReference>
<dbReference type="RefSeq" id="WP_253242815.1">
    <property type="nucleotide sequence ID" value="NZ_JAMYJR010000051.1"/>
</dbReference>
<protein>
    <submittedName>
        <fullName evidence="2">Lrp/AsnC family transcriptional regulator</fullName>
    </submittedName>
</protein>
<feature type="domain" description="Transcription regulator AsnC/Lrp ligand binding" evidence="1">
    <location>
        <begin position="22"/>
        <end position="96"/>
    </location>
</feature>
<dbReference type="PANTHER" id="PTHR30154:SF34">
    <property type="entry name" value="TRANSCRIPTIONAL REGULATOR AZLB"/>
    <property type="match status" value="1"/>
</dbReference>
<organism evidence="2 3">
    <name type="scientific">Paractinoplanes aksuensis</name>
    <dbReference type="NCBI Taxonomy" id="2939490"/>
    <lineage>
        <taxon>Bacteria</taxon>
        <taxon>Bacillati</taxon>
        <taxon>Actinomycetota</taxon>
        <taxon>Actinomycetes</taxon>
        <taxon>Micromonosporales</taxon>
        <taxon>Micromonosporaceae</taxon>
        <taxon>Paractinoplanes</taxon>
    </lineage>
</organism>
<comment type="caution">
    <text evidence="2">The sequence shown here is derived from an EMBL/GenBank/DDBJ whole genome shotgun (WGS) entry which is preliminary data.</text>
</comment>
<dbReference type="InterPro" id="IPR011008">
    <property type="entry name" value="Dimeric_a/b-barrel"/>
</dbReference>
<dbReference type="InterPro" id="IPR019887">
    <property type="entry name" value="Tscrpt_reg_AsnC/Lrp_C"/>
</dbReference>
<evidence type="ECO:0000259" key="1">
    <source>
        <dbReference type="Pfam" id="PF01037"/>
    </source>
</evidence>